<keyword evidence="7" id="KW-1185">Reference proteome</keyword>
<evidence type="ECO:0000256" key="5">
    <source>
        <dbReference type="SAM" id="SignalP"/>
    </source>
</evidence>
<dbReference type="PANTHER" id="PTHR30061">
    <property type="entry name" value="MALTOSE-BINDING PERIPLASMIC PROTEIN"/>
    <property type="match status" value="1"/>
</dbReference>
<feature type="region of interest" description="Disordered" evidence="4">
    <location>
        <begin position="26"/>
        <end position="46"/>
    </location>
</feature>
<dbReference type="Pfam" id="PF01547">
    <property type="entry name" value="SBP_bac_1"/>
    <property type="match status" value="1"/>
</dbReference>
<dbReference type="Proteomes" id="UP000654573">
    <property type="component" value="Unassembled WGS sequence"/>
</dbReference>
<dbReference type="EMBL" id="JACOOU010000009">
    <property type="protein sequence ID" value="MBC5674327.1"/>
    <property type="molecule type" value="Genomic_DNA"/>
</dbReference>
<evidence type="ECO:0000313" key="6">
    <source>
        <dbReference type="EMBL" id="MBC5674327.1"/>
    </source>
</evidence>
<dbReference type="PROSITE" id="PS51257">
    <property type="entry name" value="PROKAR_LIPOPROTEIN"/>
    <property type="match status" value="1"/>
</dbReference>
<dbReference type="Gene3D" id="3.40.190.10">
    <property type="entry name" value="Periplasmic binding protein-like II"/>
    <property type="match status" value="2"/>
</dbReference>
<comment type="caution">
    <text evidence="6">The sequence shown here is derived from an EMBL/GenBank/DDBJ whole genome shotgun (WGS) entry which is preliminary data.</text>
</comment>
<sequence length="430" mass="46962">MNWKKTVSFICAVSVMGVSLAGCGDNSQSTKGKGNADGESKENDGGVSGTLTIWEHGYGFEASLQQIIEGFQKKYQDVEVEYEIKDGDNYYSLLSTAIQSGEGPDIFWTNGTATANMKDYVSNEVCMDLTDKVDYSLFGEDAMKLTEVDGKNYSVPWLTMDTRAVYYNKDIFEENGWEVPEKFSEFEELLEKIKKAGYTPISLSGVNVYSLLFTFEPILSAMDVEYTKGLSDYSVKATDKPAADALNKMLEWADKGYFGDNWLGVADNNAQTLAFTSGEAVMDIAGSWEAATISENNPDLNYGAFEIPSEEGIRGMVGTPANGFSVNTATENEAAAVAFMNYCASLDAQTVWVQSQGAVSASDEIEASTEIAKEISESGAGNIYTSWQSVLVNHSTDGTAVSLWDEDFTKIFSGDITVEEFMDNISKVMQ</sequence>
<dbReference type="InterPro" id="IPR006059">
    <property type="entry name" value="SBP"/>
</dbReference>
<name>A0ABR7FGK5_9FIRM</name>
<feature type="compositionally biased region" description="Basic and acidic residues" evidence="4">
    <location>
        <begin position="34"/>
        <end position="44"/>
    </location>
</feature>
<comment type="similarity">
    <text evidence="1">Belongs to the bacterial solute-binding protein 1 family.</text>
</comment>
<evidence type="ECO:0000256" key="1">
    <source>
        <dbReference type="ARBA" id="ARBA00008520"/>
    </source>
</evidence>
<reference evidence="6 7" key="1">
    <citation type="submission" date="2020-08" db="EMBL/GenBank/DDBJ databases">
        <title>Genome public.</title>
        <authorList>
            <person name="Liu C."/>
            <person name="Sun Q."/>
        </authorList>
    </citation>
    <scope>NUCLEOTIDE SEQUENCE [LARGE SCALE GENOMIC DNA]</scope>
    <source>
        <strain evidence="6 7">NSJ-34</strain>
    </source>
</reference>
<organism evidence="6 7">
    <name type="scientific">Blautia celeris</name>
    <dbReference type="NCBI Taxonomy" id="2763026"/>
    <lineage>
        <taxon>Bacteria</taxon>
        <taxon>Bacillati</taxon>
        <taxon>Bacillota</taxon>
        <taxon>Clostridia</taxon>
        <taxon>Lachnospirales</taxon>
        <taxon>Lachnospiraceae</taxon>
        <taxon>Blautia</taxon>
    </lineage>
</organism>
<evidence type="ECO:0000313" key="7">
    <source>
        <dbReference type="Proteomes" id="UP000654573"/>
    </source>
</evidence>
<evidence type="ECO:0000256" key="2">
    <source>
        <dbReference type="ARBA" id="ARBA00022448"/>
    </source>
</evidence>
<evidence type="ECO:0000256" key="4">
    <source>
        <dbReference type="SAM" id="MobiDB-lite"/>
    </source>
</evidence>
<dbReference type="SUPFAM" id="SSF53850">
    <property type="entry name" value="Periplasmic binding protein-like II"/>
    <property type="match status" value="1"/>
</dbReference>
<keyword evidence="3 5" id="KW-0732">Signal</keyword>
<evidence type="ECO:0000256" key="3">
    <source>
        <dbReference type="ARBA" id="ARBA00022729"/>
    </source>
</evidence>
<gene>
    <name evidence="6" type="ORF">H8S76_18920</name>
</gene>
<dbReference type="PANTHER" id="PTHR30061:SF50">
    <property type="entry name" value="MALTOSE_MALTODEXTRIN-BINDING PERIPLASMIC PROTEIN"/>
    <property type="match status" value="1"/>
</dbReference>
<feature type="signal peptide" evidence="5">
    <location>
        <begin position="1"/>
        <end position="21"/>
    </location>
</feature>
<dbReference type="RefSeq" id="WP_033139512.1">
    <property type="nucleotide sequence ID" value="NZ_JACOOU010000009.1"/>
</dbReference>
<feature type="chain" id="PRO_5046068615" evidence="5">
    <location>
        <begin position="22"/>
        <end position="430"/>
    </location>
</feature>
<accession>A0ABR7FGK5</accession>
<protein>
    <submittedName>
        <fullName evidence="6">Extracellular solute-binding protein</fullName>
    </submittedName>
</protein>
<keyword evidence="2" id="KW-0813">Transport</keyword>
<proteinExistence type="inferred from homology"/>